<proteinExistence type="predicted"/>
<accession>A0AAD7K1M5</accession>
<comment type="caution">
    <text evidence="1">The sequence shown here is derived from an EMBL/GenBank/DDBJ whole genome shotgun (WGS) entry which is preliminary data.</text>
</comment>
<keyword evidence="2" id="KW-1185">Reference proteome</keyword>
<dbReference type="EMBL" id="JARKIB010000009">
    <property type="protein sequence ID" value="KAJ7776467.1"/>
    <property type="molecule type" value="Genomic_DNA"/>
</dbReference>
<organism evidence="1 2">
    <name type="scientific">Mycena metata</name>
    <dbReference type="NCBI Taxonomy" id="1033252"/>
    <lineage>
        <taxon>Eukaryota</taxon>
        <taxon>Fungi</taxon>
        <taxon>Dikarya</taxon>
        <taxon>Basidiomycota</taxon>
        <taxon>Agaricomycotina</taxon>
        <taxon>Agaricomycetes</taxon>
        <taxon>Agaricomycetidae</taxon>
        <taxon>Agaricales</taxon>
        <taxon>Marasmiineae</taxon>
        <taxon>Mycenaceae</taxon>
        <taxon>Mycena</taxon>
    </lineage>
</organism>
<evidence type="ECO:0000313" key="2">
    <source>
        <dbReference type="Proteomes" id="UP001215598"/>
    </source>
</evidence>
<name>A0AAD7K1M5_9AGAR</name>
<feature type="non-terminal residue" evidence="1">
    <location>
        <position position="183"/>
    </location>
</feature>
<feature type="non-terminal residue" evidence="1">
    <location>
        <position position="1"/>
    </location>
</feature>
<dbReference type="AlphaFoldDB" id="A0AAD7K1M5"/>
<reference evidence="1" key="1">
    <citation type="submission" date="2023-03" db="EMBL/GenBank/DDBJ databases">
        <title>Massive genome expansion in bonnet fungi (Mycena s.s.) driven by repeated elements and novel gene families across ecological guilds.</title>
        <authorList>
            <consortium name="Lawrence Berkeley National Laboratory"/>
            <person name="Harder C.B."/>
            <person name="Miyauchi S."/>
            <person name="Viragh M."/>
            <person name="Kuo A."/>
            <person name="Thoen E."/>
            <person name="Andreopoulos B."/>
            <person name="Lu D."/>
            <person name="Skrede I."/>
            <person name="Drula E."/>
            <person name="Henrissat B."/>
            <person name="Morin E."/>
            <person name="Kohler A."/>
            <person name="Barry K."/>
            <person name="LaButti K."/>
            <person name="Morin E."/>
            <person name="Salamov A."/>
            <person name="Lipzen A."/>
            <person name="Mereny Z."/>
            <person name="Hegedus B."/>
            <person name="Baldrian P."/>
            <person name="Stursova M."/>
            <person name="Weitz H."/>
            <person name="Taylor A."/>
            <person name="Grigoriev I.V."/>
            <person name="Nagy L.G."/>
            <person name="Martin F."/>
            <person name="Kauserud H."/>
        </authorList>
    </citation>
    <scope>NUCLEOTIDE SEQUENCE</scope>
    <source>
        <strain evidence="1">CBHHK182m</strain>
    </source>
</reference>
<evidence type="ECO:0000313" key="1">
    <source>
        <dbReference type="EMBL" id="KAJ7776467.1"/>
    </source>
</evidence>
<sequence>LLGTGPGPNRPTVGRLNPFLDLIVRDFREFFTGVFYTRTAKYPLGRDIKSMLAFLTADMLGARETAGLTSATSRLFCIGCHLDASHIEHLDLTQWPLRTHTDHIQHARAWKDAETVQDQMKLAEQYGIRFTSLLDLEYWKVVRYVTTEPMHALGLDVIPRHVRVLLGINLSGDGGDGSEPRVE</sequence>
<dbReference type="Proteomes" id="UP001215598">
    <property type="component" value="Unassembled WGS sequence"/>
</dbReference>
<protein>
    <submittedName>
        <fullName evidence="1">Uncharacterized protein</fullName>
    </submittedName>
</protein>
<gene>
    <name evidence="1" type="ORF">B0H16DRAFT_1243371</name>
</gene>